<comment type="caution">
    <text evidence="5">The sequence shown here is derived from an EMBL/GenBank/DDBJ whole genome shotgun (WGS) entry which is preliminary data.</text>
</comment>
<name>X0SBD2_9ZZZZ</name>
<proteinExistence type="inferred from homology"/>
<dbReference type="InterPro" id="IPR001911">
    <property type="entry name" value="Ribosomal_bS21"/>
</dbReference>
<sequence length="64" mass="7395">MPEVRIGAHESFEQALKRFNKLVQQTGILAEARRREHFEPPSVRRKKKAAAKRRKSLKNAQRGG</sequence>
<dbReference type="PANTHER" id="PTHR21109:SF22">
    <property type="entry name" value="SMALL RIBOSOMAL SUBUNIT PROTEIN BS21"/>
    <property type="match status" value="1"/>
</dbReference>
<dbReference type="InterPro" id="IPR038380">
    <property type="entry name" value="Ribosomal_bS21_sf"/>
</dbReference>
<dbReference type="GO" id="GO:1990904">
    <property type="term" value="C:ribonucleoprotein complex"/>
    <property type="evidence" value="ECO:0007669"/>
    <property type="project" value="UniProtKB-KW"/>
</dbReference>
<organism evidence="5">
    <name type="scientific">marine sediment metagenome</name>
    <dbReference type="NCBI Taxonomy" id="412755"/>
    <lineage>
        <taxon>unclassified sequences</taxon>
        <taxon>metagenomes</taxon>
        <taxon>ecological metagenomes</taxon>
    </lineage>
</organism>
<evidence type="ECO:0000256" key="4">
    <source>
        <dbReference type="SAM" id="MobiDB-lite"/>
    </source>
</evidence>
<dbReference type="PRINTS" id="PR00976">
    <property type="entry name" value="RIBOSOMALS21"/>
</dbReference>
<dbReference type="GO" id="GO:0006412">
    <property type="term" value="P:translation"/>
    <property type="evidence" value="ECO:0007669"/>
    <property type="project" value="InterPro"/>
</dbReference>
<dbReference type="AlphaFoldDB" id="X0SBD2"/>
<evidence type="ECO:0008006" key="6">
    <source>
        <dbReference type="Google" id="ProtNLM"/>
    </source>
</evidence>
<dbReference type="GO" id="GO:0003735">
    <property type="term" value="F:structural constituent of ribosome"/>
    <property type="evidence" value="ECO:0007669"/>
    <property type="project" value="InterPro"/>
</dbReference>
<feature type="compositionally biased region" description="Basic residues" evidence="4">
    <location>
        <begin position="43"/>
        <end position="57"/>
    </location>
</feature>
<reference evidence="5" key="1">
    <citation type="journal article" date="2014" name="Front. Microbiol.">
        <title>High frequency of phylogenetically diverse reductive dehalogenase-homologous genes in deep subseafloor sedimentary metagenomes.</title>
        <authorList>
            <person name="Kawai M."/>
            <person name="Futagami T."/>
            <person name="Toyoda A."/>
            <person name="Takaki Y."/>
            <person name="Nishi S."/>
            <person name="Hori S."/>
            <person name="Arai W."/>
            <person name="Tsubouchi T."/>
            <person name="Morono Y."/>
            <person name="Uchiyama I."/>
            <person name="Ito T."/>
            <person name="Fujiyama A."/>
            <person name="Inagaki F."/>
            <person name="Takami H."/>
        </authorList>
    </citation>
    <scope>NUCLEOTIDE SEQUENCE</scope>
    <source>
        <strain evidence="5">Expedition CK06-06</strain>
    </source>
</reference>
<evidence type="ECO:0000256" key="1">
    <source>
        <dbReference type="ARBA" id="ARBA00006640"/>
    </source>
</evidence>
<evidence type="ECO:0000313" key="5">
    <source>
        <dbReference type="EMBL" id="GAF73227.1"/>
    </source>
</evidence>
<feature type="region of interest" description="Disordered" evidence="4">
    <location>
        <begin position="33"/>
        <end position="64"/>
    </location>
</feature>
<dbReference type="NCBIfam" id="TIGR00030">
    <property type="entry name" value="S21p"/>
    <property type="match status" value="1"/>
</dbReference>
<dbReference type="PANTHER" id="PTHR21109">
    <property type="entry name" value="MITOCHONDRIAL 28S RIBOSOMAL PROTEIN S21"/>
    <property type="match status" value="1"/>
</dbReference>
<protein>
    <recommendedName>
        <fullName evidence="6">30S ribosomal protein S21</fullName>
    </recommendedName>
</protein>
<dbReference type="GO" id="GO:0005840">
    <property type="term" value="C:ribosome"/>
    <property type="evidence" value="ECO:0007669"/>
    <property type="project" value="UniProtKB-KW"/>
</dbReference>
<dbReference type="HAMAP" id="MF_00358">
    <property type="entry name" value="Ribosomal_bS21"/>
    <property type="match status" value="1"/>
</dbReference>
<keyword evidence="3" id="KW-0687">Ribonucleoprotein</keyword>
<comment type="similarity">
    <text evidence="1">Belongs to the bacterial ribosomal protein bS21 family.</text>
</comment>
<evidence type="ECO:0000256" key="2">
    <source>
        <dbReference type="ARBA" id="ARBA00022980"/>
    </source>
</evidence>
<keyword evidence="2" id="KW-0689">Ribosomal protein</keyword>
<evidence type="ECO:0000256" key="3">
    <source>
        <dbReference type="ARBA" id="ARBA00023274"/>
    </source>
</evidence>
<accession>X0SBD2</accession>
<gene>
    <name evidence="5" type="ORF">S01H1_17580</name>
</gene>
<dbReference type="Gene3D" id="1.20.5.1150">
    <property type="entry name" value="Ribosomal protein S8"/>
    <property type="match status" value="1"/>
</dbReference>
<dbReference type="Pfam" id="PF01165">
    <property type="entry name" value="Ribosomal_S21"/>
    <property type="match status" value="1"/>
</dbReference>
<dbReference type="EMBL" id="BARS01009337">
    <property type="protein sequence ID" value="GAF73227.1"/>
    <property type="molecule type" value="Genomic_DNA"/>
</dbReference>